<dbReference type="RefSeq" id="WP_135620968.1">
    <property type="nucleotide sequence ID" value="NZ_RQGG01000050.1"/>
</dbReference>
<dbReference type="OrthoDB" id="331589at2"/>
<reference evidence="2" key="1">
    <citation type="journal article" date="2019" name="PLoS Negl. Trop. Dis.">
        <title>Revisiting the worldwide diversity of Leptospira species in the environment.</title>
        <authorList>
            <person name="Vincent A.T."/>
            <person name="Schiettekatte O."/>
            <person name="Bourhy P."/>
            <person name="Veyrier F.J."/>
            <person name="Picardeau M."/>
        </authorList>
    </citation>
    <scope>NUCLEOTIDE SEQUENCE [LARGE SCALE GENOMIC DNA]</scope>
    <source>
        <strain evidence="2">201702454</strain>
    </source>
</reference>
<feature type="signal peptide" evidence="1">
    <location>
        <begin position="1"/>
        <end position="17"/>
    </location>
</feature>
<organism evidence="2 3">
    <name type="scientific">Leptospira kemamanensis</name>
    <dbReference type="NCBI Taxonomy" id="2484942"/>
    <lineage>
        <taxon>Bacteria</taxon>
        <taxon>Pseudomonadati</taxon>
        <taxon>Spirochaetota</taxon>
        <taxon>Spirochaetia</taxon>
        <taxon>Leptospirales</taxon>
        <taxon>Leptospiraceae</taxon>
        <taxon>Leptospira</taxon>
    </lineage>
</organism>
<dbReference type="EMBL" id="RQGG01000050">
    <property type="protein sequence ID" value="TGL47240.1"/>
    <property type="molecule type" value="Genomic_DNA"/>
</dbReference>
<dbReference type="Proteomes" id="UP000297609">
    <property type="component" value="Unassembled WGS sequence"/>
</dbReference>
<dbReference type="AlphaFoldDB" id="A0A4R9JLX1"/>
<evidence type="ECO:0000313" key="3">
    <source>
        <dbReference type="Proteomes" id="UP000297609"/>
    </source>
</evidence>
<feature type="chain" id="PRO_5020552936" evidence="1">
    <location>
        <begin position="18"/>
        <end position="175"/>
    </location>
</feature>
<sequence length="175" mass="20712">MKFPFCMFLLISVSCFSCGEAVGYLKYPIPEGNQLLFIPTASHIFSDQSPMEKEIVLSIGEELERIGYQVIPNEDIHTHNLLTSIPKDHLERLEFEFAPRPYAFEPKLKHWIRIAKEKGISELILIRFVKPVPKNSIPIRLHWIHITENEMERFDWYWEEKKPFPFLKTLEKANR</sequence>
<evidence type="ECO:0000256" key="1">
    <source>
        <dbReference type="SAM" id="SignalP"/>
    </source>
</evidence>
<keyword evidence="1" id="KW-0732">Signal</keyword>
<evidence type="ECO:0000313" key="2">
    <source>
        <dbReference type="EMBL" id="TGL47240.1"/>
    </source>
</evidence>
<accession>A0A4R9JLX1</accession>
<comment type="caution">
    <text evidence="2">The sequence shown here is derived from an EMBL/GenBank/DDBJ whole genome shotgun (WGS) entry which is preliminary data.</text>
</comment>
<keyword evidence="3" id="KW-1185">Reference proteome</keyword>
<gene>
    <name evidence="2" type="ORF">EHQ59_16580</name>
</gene>
<proteinExistence type="predicted"/>
<name>A0A4R9JLX1_9LEPT</name>
<dbReference type="PROSITE" id="PS51257">
    <property type="entry name" value="PROKAR_LIPOPROTEIN"/>
    <property type="match status" value="1"/>
</dbReference>
<protein>
    <submittedName>
        <fullName evidence="2">Uncharacterized protein</fullName>
    </submittedName>
</protein>